<gene>
    <name evidence="3" type="ORF">QJS10_CPB12g00154</name>
</gene>
<dbReference type="GO" id="GO:0016413">
    <property type="term" value="F:O-acetyltransferase activity"/>
    <property type="evidence" value="ECO:0007669"/>
    <property type="project" value="InterPro"/>
</dbReference>
<dbReference type="InterPro" id="IPR026057">
    <property type="entry name" value="TBL_C"/>
</dbReference>
<evidence type="ECO:0000313" key="3">
    <source>
        <dbReference type="EMBL" id="KAK1302410.1"/>
    </source>
</evidence>
<comment type="caution">
    <text evidence="3">The sequence shown here is derived from an EMBL/GenBank/DDBJ whole genome shotgun (WGS) entry which is preliminary data.</text>
</comment>
<comment type="similarity">
    <text evidence="1">Belongs to the PC-esterase family. TBL subfamily.</text>
</comment>
<dbReference type="EMBL" id="JAUJYO010000012">
    <property type="protein sequence ID" value="KAK1302410.1"/>
    <property type="molecule type" value="Genomic_DNA"/>
</dbReference>
<evidence type="ECO:0000259" key="2">
    <source>
        <dbReference type="Pfam" id="PF13839"/>
    </source>
</evidence>
<evidence type="ECO:0000313" key="4">
    <source>
        <dbReference type="Proteomes" id="UP001180020"/>
    </source>
</evidence>
<evidence type="ECO:0000256" key="1">
    <source>
        <dbReference type="ARBA" id="ARBA00007727"/>
    </source>
</evidence>
<reference evidence="3" key="2">
    <citation type="submission" date="2023-06" db="EMBL/GenBank/DDBJ databases">
        <authorList>
            <person name="Ma L."/>
            <person name="Liu K.-W."/>
            <person name="Li Z."/>
            <person name="Hsiao Y.-Y."/>
            <person name="Qi Y."/>
            <person name="Fu T."/>
            <person name="Tang G."/>
            <person name="Zhang D."/>
            <person name="Sun W.-H."/>
            <person name="Liu D.-K."/>
            <person name="Li Y."/>
            <person name="Chen G.-Z."/>
            <person name="Liu X.-D."/>
            <person name="Liao X.-Y."/>
            <person name="Jiang Y.-T."/>
            <person name="Yu X."/>
            <person name="Hao Y."/>
            <person name="Huang J."/>
            <person name="Zhao X.-W."/>
            <person name="Ke S."/>
            <person name="Chen Y.-Y."/>
            <person name="Wu W.-L."/>
            <person name="Hsu J.-L."/>
            <person name="Lin Y.-F."/>
            <person name="Huang M.-D."/>
            <person name="Li C.-Y."/>
            <person name="Huang L."/>
            <person name="Wang Z.-W."/>
            <person name="Zhao X."/>
            <person name="Zhong W.-Y."/>
            <person name="Peng D.-H."/>
            <person name="Ahmad S."/>
            <person name="Lan S."/>
            <person name="Zhang J.-S."/>
            <person name="Tsai W.-C."/>
            <person name="Van De Peer Y."/>
            <person name="Liu Z.-J."/>
        </authorList>
    </citation>
    <scope>NUCLEOTIDE SEQUENCE</scope>
    <source>
        <strain evidence="3">CP</strain>
        <tissue evidence="3">Leaves</tissue>
    </source>
</reference>
<proteinExistence type="inferred from homology"/>
<dbReference type="Proteomes" id="UP001180020">
    <property type="component" value="Unassembled WGS sequence"/>
</dbReference>
<feature type="domain" description="Trichome birefringence-like C-terminal" evidence="2">
    <location>
        <begin position="53"/>
        <end position="231"/>
    </location>
</feature>
<organism evidence="3 4">
    <name type="scientific">Acorus calamus</name>
    <name type="common">Sweet flag</name>
    <dbReference type="NCBI Taxonomy" id="4465"/>
    <lineage>
        <taxon>Eukaryota</taxon>
        <taxon>Viridiplantae</taxon>
        <taxon>Streptophyta</taxon>
        <taxon>Embryophyta</taxon>
        <taxon>Tracheophyta</taxon>
        <taxon>Spermatophyta</taxon>
        <taxon>Magnoliopsida</taxon>
        <taxon>Liliopsida</taxon>
        <taxon>Acoraceae</taxon>
        <taxon>Acorus</taxon>
    </lineage>
</organism>
<keyword evidence="4" id="KW-1185">Reference proteome</keyword>
<sequence length="245" mass="28543">MFFDSAIIAANHYRKAYLPIIKNPRNTNSFRHTVTKLLFLCLLTLVYLVCSKHAPDYEFHLDFFQTPFLVERVYNGSIEVNLRLDVVDEGTSAIRKSDYVIFNTGHWFTDPKTYGGQNYYQEGNYVHPQQDHMEAYTRALKTWAKWIDHTFSHGKTKVFFQALSPTHFRGGQWNSGGKCHTETEPIFNETFLEEYPVHNRIFEQVREGMQTPVVYLNITRLTDYRKDGHTNGSGLLLRNAPNYGT</sequence>
<dbReference type="AlphaFoldDB" id="A0AAV9DMS4"/>
<accession>A0AAV9DMS4</accession>
<reference evidence="3" key="1">
    <citation type="journal article" date="2023" name="Nat. Commun.">
        <title>Diploid and tetraploid genomes of Acorus and the evolution of monocots.</title>
        <authorList>
            <person name="Ma L."/>
            <person name="Liu K.W."/>
            <person name="Li Z."/>
            <person name="Hsiao Y.Y."/>
            <person name="Qi Y."/>
            <person name="Fu T."/>
            <person name="Tang G.D."/>
            <person name="Zhang D."/>
            <person name="Sun W.H."/>
            <person name="Liu D.K."/>
            <person name="Li Y."/>
            <person name="Chen G.Z."/>
            <person name="Liu X.D."/>
            <person name="Liao X.Y."/>
            <person name="Jiang Y.T."/>
            <person name="Yu X."/>
            <person name="Hao Y."/>
            <person name="Huang J."/>
            <person name="Zhao X.W."/>
            <person name="Ke S."/>
            <person name="Chen Y.Y."/>
            <person name="Wu W.L."/>
            <person name="Hsu J.L."/>
            <person name="Lin Y.F."/>
            <person name="Huang M.D."/>
            <person name="Li C.Y."/>
            <person name="Huang L."/>
            <person name="Wang Z.W."/>
            <person name="Zhao X."/>
            <person name="Zhong W.Y."/>
            <person name="Peng D.H."/>
            <person name="Ahmad S."/>
            <person name="Lan S."/>
            <person name="Zhang J.S."/>
            <person name="Tsai W.C."/>
            <person name="Van de Peer Y."/>
            <person name="Liu Z.J."/>
        </authorList>
    </citation>
    <scope>NUCLEOTIDE SEQUENCE</scope>
    <source>
        <strain evidence="3">CP</strain>
    </source>
</reference>
<dbReference type="InterPro" id="IPR029962">
    <property type="entry name" value="TBL"/>
</dbReference>
<dbReference type="PANTHER" id="PTHR32285">
    <property type="entry name" value="PROTEIN TRICHOME BIREFRINGENCE-LIKE 9-RELATED"/>
    <property type="match status" value="1"/>
</dbReference>
<dbReference type="Pfam" id="PF13839">
    <property type="entry name" value="PC-Esterase"/>
    <property type="match status" value="1"/>
</dbReference>
<dbReference type="GO" id="GO:0005794">
    <property type="term" value="C:Golgi apparatus"/>
    <property type="evidence" value="ECO:0007669"/>
    <property type="project" value="TreeGrafter"/>
</dbReference>
<protein>
    <recommendedName>
        <fullName evidence="2">Trichome birefringence-like C-terminal domain-containing protein</fullName>
    </recommendedName>
</protein>
<dbReference type="PANTHER" id="PTHR32285:SF213">
    <property type="entry name" value="PROTEIN TRICHOME BIREFRINGENCE-LIKE 11"/>
    <property type="match status" value="1"/>
</dbReference>
<name>A0AAV9DMS4_ACOCL</name>